<organism evidence="3 4">
    <name type="scientific">Pseudomonas quercus</name>
    <dbReference type="NCBI Taxonomy" id="2722792"/>
    <lineage>
        <taxon>Bacteria</taxon>
        <taxon>Pseudomonadati</taxon>
        <taxon>Pseudomonadota</taxon>
        <taxon>Gammaproteobacteria</taxon>
        <taxon>Pseudomonadales</taxon>
        <taxon>Pseudomonadaceae</taxon>
        <taxon>Pseudomonas</taxon>
    </lineage>
</organism>
<dbReference type="EMBL" id="JAAVJI010000005">
    <property type="protein sequence ID" value="NJP01319.1"/>
    <property type="molecule type" value="Genomic_DNA"/>
</dbReference>
<dbReference type="SUPFAM" id="SSF46767">
    <property type="entry name" value="Methylated DNA-protein cysteine methyltransferase, C-terminal domain"/>
    <property type="match status" value="1"/>
</dbReference>
<dbReference type="InterPro" id="IPR014048">
    <property type="entry name" value="MethylDNA_cys_MeTrfase_DNA-bd"/>
</dbReference>
<sequence>MPNEFRFADCNNVTDPLPDARKLALYTVLSAVPPGHVVTYGQLGELAGLGRAARWVGRQLSQLPPGSTLPWHRVVAAGGRLSLPVGSPSGDEQRARLQDEGMTINGNRVDILSHGWRPGEHSG</sequence>
<evidence type="ECO:0000313" key="4">
    <source>
        <dbReference type="Proteomes" id="UP000746535"/>
    </source>
</evidence>
<evidence type="ECO:0000256" key="1">
    <source>
        <dbReference type="ARBA" id="ARBA00022763"/>
    </source>
</evidence>
<dbReference type="PANTHER" id="PTHR42942:SF1">
    <property type="entry name" value="ALKYLTRANSFERASE-LIKE PROTEIN 1"/>
    <property type="match status" value="1"/>
</dbReference>
<reference evidence="3 4" key="1">
    <citation type="submission" date="2020-03" db="EMBL/GenBank/DDBJ databases">
        <authorList>
            <person name="Wang L."/>
            <person name="He N."/>
            <person name="Li Y."/>
            <person name="Fang Y."/>
            <person name="Zhang F."/>
        </authorList>
    </citation>
    <scope>NUCLEOTIDE SEQUENCE [LARGE SCALE GENOMIC DNA]</scope>
    <source>
        <strain evidence="4">hsmgli-8</strain>
    </source>
</reference>
<dbReference type="PANTHER" id="PTHR42942">
    <property type="entry name" value="6-O-METHYLGUANINE DNA METHYLTRANSFERASE"/>
    <property type="match status" value="1"/>
</dbReference>
<name>A0ABX0YD79_9PSED</name>
<dbReference type="Pfam" id="PF01035">
    <property type="entry name" value="DNA_binding_1"/>
    <property type="match status" value="1"/>
</dbReference>
<dbReference type="InterPro" id="IPR052520">
    <property type="entry name" value="ATL_DNA_repair"/>
</dbReference>
<accession>A0ABX0YD79</accession>
<keyword evidence="1" id="KW-0227">DNA damage</keyword>
<dbReference type="RefSeq" id="WP_168083897.1">
    <property type="nucleotide sequence ID" value="NZ_JAAVJI010000005.1"/>
</dbReference>
<keyword evidence="4" id="KW-1185">Reference proteome</keyword>
<dbReference type="InterPro" id="IPR036388">
    <property type="entry name" value="WH-like_DNA-bd_sf"/>
</dbReference>
<evidence type="ECO:0000259" key="2">
    <source>
        <dbReference type="Pfam" id="PF01035"/>
    </source>
</evidence>
<dbReference type="InterPro" id="IPR036217">
    <property type="entry name" value="MethylDNA_cys_MeTrfase_DNAb"/>
</dbReference>
<dbReference type="Proteomes" id="UP000746535">
    <property type="component" value="Unassembled WGS sequence"/>
</dbReference>
<proteinExistence type="predicted"/>
<evidence type="ECO:0000313" key="3">
    <source>
        <dbReference type="EMBL" id="NJP01319.1"/>
    </source>
</evidence>
<protein>
    <submittedName>
        <fullName evidence="3">DNA base-flipping protein YbaZ</fullName>
    </submittedName>
</protein>
<comment type="caution">
    <text evidence="3">The sequence shown here is derived from an EMBL/GenBank/DDBJ whole genome shotgun (WGS) entry which is preliminary data.</text>
</comment>
<dbReference type="Gene3D" id="1.10.10.10">
    <property type="entry name" value="Winged helix-like DNA-binding domain superfamily/Winged helix DNA-binding domain"/>
    <property type="match status" value="1"/>
</dbReference>
<dbReference type="CDD" id="cd06445">
    <property type="entry name" value="ATase"/>
    <property type="match status" value="1"/>
</dbReference>
<gene>
    <name evidence="3" type="ORF">HBH25_10650</name>
</gene>
<feature type="domain" description="Methylated-DNA-[protein]-cysteine S-methyltransferase DNA binding" evidence="2">
    <location>
        <begin position="24"/>
        <end position="101"/>
    </location>
</feature>